<dbReference type="RefSeq" id="WP_014003084.1">
    <property type="nucleotide sequence ID" value="NC_015850.1"/>
</dbReference>
<evidence type="ECO:0000313" key="1">
    <source>
        <dbReference type="EMBL" id="AEK58505.1"/>
    </source>
</evidence>
<evidence type="ECO:0008006" key="3">
    <source>
        <dbReference type="Google" id="ProtNLM"/>
    </source>
</evidence>
<dbReference type="GeneID" id="92933183"/>
<dbReference type="KEGG" id="acu:Atc_1857"/>
<gene>
    <name evidence="1" type="ordered locus">Atc_1857</name>
</gene>
<dbReference type="NCBIfam" id="NF047593">
    <property type="entry name" value="IS66_ISAeme5_TnpA"/>
    <property type="match status" value="1"/>
</dbReference>
<dbReference type="OrthoDB" id="5769209at2"/>
<accession>F9ZPW2</accession>
<proteinExistence type="predicted"/>
<protein>
    <recommendedName>
        <fullName evidence="3">Transposase</fullName>
    </recommendedName>
</protein>
<dbReference type="EMBL" id="CP002573">
    <property type="protein sequence ID" value="AEK58505.1"/>
    <property type="molecule type" value="Genomic_DNA"/>
</dbReference>
<name>F9ZPW2_ACICS</name>
<evidence type="ECO:0000313" key="2">
    <source>
        <dbReference type="Proteomes" id="UP000006135"/>
    </source>
</evidence>
<keyword evidence="2" id="KW-1185">Reference proteome</keyword>
<organism evidence="1 2">
    <name type="scientific">Acidithiobacillus caldus (strain SM-1)</name>
    <dbReference type="NCBI Taxonomy" id="990288"/>
    <lineage>
        <taxon>Bacteria</taxon>
        <taxon>Pseudomonadati</taxon>
        <taxon>Pseudomonadota</taxon>
        <taxon>Acidithiobacillia</taxon>
        <taxon>Acidithiobacillales</taxon>
        <taxon>Acidithiobacillaceae</taxon>
        <taxon>Acidithiobacillus</taxon>
    </lineage>
</organism>
<sequence length="82" mass="9272">MDQGKGVHRRRVNHGQATVDALGNSGLSARRFCAERGLSHSQFYYWRQRLRAVGIENHPSEVDTWVPNTVCVHDSQLVSPKT</sequence>
<dbReference type="HOGENOM" id="CLU_194252_0_0_6"/>
<dbReference type="AlphaFoldDB" id="F9ZPW2"/>
<dbReference type="Proteomes" id="UP000006135">
    <property type="component" value="Chromosome"/>
</dbReference>
<reference evidence="1 2" key="1">
    <citation type="journal article" date="2011" name="J. Genet. Genomics">
        <title>Unraveling the Acidithiobacillus caldus complete genome and its central metabolisms for carbon assimilation.</title>
        <authorList>
            <person name="You X.Y."/>
            <person name="Guo X."/>
            <person name="Zheng H.J."/>
            <person name="Zhang M.J."/>
            <person name="Liu L.J."/>
            <person name="Zhu Y.Q."/>
            <person name="Zhu B."/>
            <person name="Wang S.Y."/>
            <person name="Zhao G.P."/>
            <person name="Poetsch A."/>
            <person name="Jiang C.Y."/>
            <person name="Liu S.J."/>
        </authorList>
    </citation>
    <scope>NUCLEOTIDE SEQUENCE [LARGE SCALE GENOMIC DNA]</scope>
    <source>
        <strain evidence="1 2">SM-1</strain>
    </source>
</reference>